<keyword evidence="8" id="KW-1185">Reference proteome</keyword>
<evidence type="ECO:0000313" key="8">
    <source>
        <dbReference type="Proteomes" id="UP001501094"/>
    </source>
</evidence>
<dbReference type="Gene3D" id="3.90.1150.10">
    <property type="entry name" value="Aspartate Aminotransferase, domain 1"/>
    <property type="match status" value="1"/>
</dbReference>
<protein>
    <recommendedName>
        <fullName evidence="2">cysteine-S-conjugate beta-lyase</fullName>
        <ecNumber evidence="2">4.4.1.13</ecNumber>
    </recommendedName>
</protein>
<comment type="similarity">
    <text evidence="5">Belongs to the class-II pyridoxal-phosphate-dependent aminotransferase family. MalY/PatB cystathionine beta-lyase subfamily.</text>
</comment>
<dbReference type="CDD" id="cd00609">
    <property type="entry name" value="AAT_like"/>
    <property type="match status" value="1"/>
</dbReference>
<organism evidence="7 8">
    <name type="scientific">Myceligenerans crystallogenes</name>
    <dbReference type="NCBI Taxonomy" id="316335"/>
    <lineage>
        <taxon>Bacteria</taxon>
        <taxon>Bacillati</taxon>
        <taxon>Actinomycetota</taxon>
        <taxon>Actinomycetes</taxon>
        <taxon>Micrococcales</taxon>
        <taxon>Promicromonosporaceae</taxon>
        <taxon>Myceligenerans</taxon>
    </lineage>
</organism>
<dbReference type="SUPFAM" id="SSF53383">
    <property type="entry name" value="PLP-dependent transferases"/>
    <property type="match status" value="1"/>
</dbReference>
<name>A0ABP4ZGS6_9MICO</name>
<proteinExistence type="inferred from homology"/>
<comment type="cofactor">
    <cofactor evidence="1">
        <name>pyridoxal 5'-phosphate</name>
        <dbReference type="ChEBI" id="CHEBI:597326"/>
    </cofactor>
</comment>
<keyword evidence="4" id="KW-0456">Lyase</keyword>
<dbReference type="Gene3D" id="3.40.640.10">
    <property type="entry name" value="Type I PLP-dependent aspartate aminotransferase-like (Major domain)"/>
    <property type="match status" value="1"/>
</dbReference>
<dbReference type="InterPro" id="IPR051798">
    <property type="entry name" value="Class-II_PLP-Dep_Aminotrans"/>
</dbReference>
<dbReference type="Proteomes" id="UP001501094">
    <property type="component" value="Unassembled WGS sequence"/>
</dbReference>
<dbReference type="Pfam" id="PF00155">
    <property type="entry name" value="Aminotran_1_2"/>
    <property type="match status" value="1"/>
</dbReference>
<sequence length="393" mass="42084">MSSHPFDDITADQLRAAGSMKWSAYPDTIGAWVAEMDFGTSPEVTTALHDAVDRALFGYLPQSLVTQMSESYARFAAERYSWGVDPARVRPVTDVLTALELVITHYSRPGSPIILPTPAYMPFLTVPGLLGREIIQVPMAVTRPAGSSDGPRYTYDLDAIDAAFRAGGHLLVLCNPHNPIGRVLLPAEMQAIAEVVDRHGGRVFSDEIHAPLVYEGHRHVPYASLSETAASHTITATSASKAWNLPGMKCAQLVLSNDADAKVWTSIGRPAEMQTATLGLVASSAAYAESGAWLDDTLGYLRGNYRVLTDLLAAELPQVEVAPLEGTYLAWLDFRALDLGGLPPAAFLRTRAGVTLTDGALCGMAGEGFARLNLATPRPILTEALTRIAASLA</sequence>
<accession>A0ABP4ZGS6</accession>
<evidence type="ECO:0000313" key="7">
    <source>
        <dbReference type="EMBL" id="GAA1850985.1"/>
    </source>
</evidence>
<evidence type="ECO:0000256" key="4">
    <source>
        <dbReference type="ARBA" id="ARBA00023239"/>
    </source>
</evidence>
<evidence type="ECO:0000256" key="1">
    <source>
        <dbReference type="ARBA" id="ARBA00001933"/>
    </source>
</evidence>
<dbReference type="EMBL" id="BAAANL010000001">
    <property type="protein sequence ID" value="GAA1850985.1"/>
    <property type="molecule type" value="Genomic_DNA"/>
</dbReference>
<gene>
    <name evidence="7" type="ORF">GCM10009751_04270</name>
</gene>
<evidence type="ECO:0000256" key="3">
    <source>
        <dbReference type="ARBA" id="ARBA00022898"/>
    </source>
</evidence>
<keyword evidence="7" id="KW-0032">Aminotransferase</keyword>
<reference evidence="8" key="1">
    <citation type="journal article" date="2019" name="Int. J. Syst. Evol. Microbiol.">
        <title>The Global Catalogue of Microorganisms (GCM) 10K type strain sequencing project: providing services to taxonomists for standard genome sequencing and annotation.</title>
        <authorList>
            <consortium name="The Broad Institute Genomics Platform"/>
            <consortium name="The Broad Institute Genome Sequencing Center for Infectious Disease"/>
            <person name="Wu L."/>
            <person name="Ma J."/>
        </authorList>
    </citation>
    <scope>NUCLEOTIDE SEQUENCE [LARGE SCALE GENOMIC DNA]</scope>
    <source>
        <strain evidence="8">JCM 14326</strain>
    </source>
</reference>
<evidence type="ECO:0000259" key="6">
    <source>
        <dbReference type="Pfam" id="PF00155"/>
    </source>
</evidence>
<keyword evidence="3" id="KW-0663">Pyridoxal phosphate</keyword>
<evidence type="ECO:0000256" key="5">
    <source>
        <dbReference type="ARBA" id="ARBA00037974"/>
    </source>
</evidence>
<keyword evidence="7" id="KW-0808">Transferase</keyword>
<dbReference type="InterPro" id="IPR015421">
    <property type="entry name" value="PyrdxlP-dep_Trfase_major"/>
</dbReference>
<dbReference type="EC" id="4.4.1.13" evidence="2"/>
<dbReference type="GO" id="GO:0008483">
    <property type="term" value="F:transaminase activity"/>
    <property type="evidence" value="ECO:0007669"/>
    <property type="project" value="UniProtKB-KW"/>
</dbReference>
<dbReference type="InterPro" id="IPR015422">
    <property type="entry name" value="PyrdxlP-dep_Trfase_small"/>
</dbReference>
<comment type="caution">
    <text evidence="7">The sequence shown here is derived from an EMBL/GenBank/DDBJ whole genome shotgun (WGS) entry which is preliminary data.</text>
</comment>
<feature type="domain" description="Aminotransferase class I/classII large" evidence="6">
    <location>
        <begin position="35"/>
        <end position="388"/>
    </location>
</feature>
<dbReference type="PANTHER" id="PTHR43525">
    <property type="entry name" value="PROTEIN MALY"/>
    <property type="match status" value="1"/>
</dbReference>
<dbReference type="PANTHER" id="PTHR43525:SF2">
    <property type="entry name" value="CYSTATHIONINE BETA-LYASE-RELATED"/>
    <property type="match status" value="1"/>
</dbReference>
<dbReference type="RefSeq" id="WP_344099022.1">
    <property type="nucleotide sequence ID" value="NZ_BAAANL010000001.1"/>
</dbReference>
<evidence type="ECO:0000256" key="2">
    <source>
        <dbReference type="ARBA" id="ARBA00012224"/>
    </source>
</evidence>
<dbReference type="InterPro" id="IPR015424">
    <property type="entry name" value="PyrdxlP-dep_Trfase"/>
</dbReference>
<dbReference type="InterPro" id="IPR004839">
    <property type="entry name" value="Aminotransferase_I/II_large"/>
</dbReference>